<gene>
    <name evidence="2" type="ORF">PARMNEM_LOCUS8263</name>
</gene>
<evidence type="ECO:0000313" key="2">
    <source>
        <dbReference type="EMBL" id="CAK1587436.1"/>
    </source>
</evidence>
<feature type="chain" id="PRO_5043359583" description="Secreted protein" evidence="1">
    <location>
        <begin position="19"/>
        <end position="129"/>
    </location>
</feature>
<evidence type="ECO:0000256" key="1">
    <source>
        <dbReference type="SAM" id="SignalP"/>
    </source>
</evidence>
<name>A0AAV1KWM5_9NEOP</name>
<keyword evidence="1" id="KW-0732">Signal</keyword>
<feature type="signal peptide" evidence="1">
    <location>
        <begin position="1"/>
        <end position="18"/>
    </location>
</feature>
<dbReference type="AlphaFoldDB" id="A0AAV1KWM5"/>
<dbReference type="Proteomes" id="UP001314205">
    <property type="component" value="Unassembled WGS sequence"/>
</dbReference>
<comment type="caution">
    <text evidence="2">The sequence shown here is derived from an EMBL/GenBank/DDBJ whole genome shotgun (WGS) entry which is preliminary data.</text>
</comment>
<keyword evidence="3" id="KW-1185">Reference proteome</keyword>
<sequence length="129" mass="14131">MKLLIAILSTLKSLACSAERDSISCRHTACNFTRRRFGLTWNTVPISGQGLPSASSFHLTASSAERFESSTTEFFPIGLTHWHCVEMLHLFAYFSAYTRSGGIIRTNSSRSISPTHIATKLAIPPIPSG</sequence>
<reference evidence="2 3" key="1">
    <citation type="submission" date="2023-11" db="EMBL/GenBank/DDBJ databases">
        <authorList>
            <person name="Hedman E."/>
            <person name="Englund M."/>
            <person name="Stromberg M."/>
            <person name="Nyberg Akerstrom W."/>
            <person name="Nylinder S."/>
            <person name="Jareborg N."/>
            <person name="Kallberg Y."/>
            <person name="Kronander E."/>
        </authorList>
    </citation>
    <scope>NUCLEOTIDE SEQUENCE [LARGE SCALE GENOMIC DNA]</scope>
</reference>
<organism evidence="2 3">
    <name type="scientific">Parnassius mnemosyne</name>
    <name type="common">clouded apollo</name>
    <dbReference type="NCBI Taxonomy" id="213953"/>
    <lineage>
        <taxon>Eukaryota</taxon>
        <taxon>Metazoa</taxon>
        <taxon>Ecdysozoa</taxon>
        <taxon>Arthropoda</taxon>
        <taxon>Hexapoda</taxon>
        <taxon>Insecta</taxon>
        <taxon>Pterygota</taxon>
        <taxon>Neoptera</taxon>
        <taxon>Endopterygota</taxon>
        <taxon>Lepidoptera</taxon>
        <taxon>Glossata</taxon>
        <taxon>Ditrysia</taxon>
        <taxon>Papilionoidea</taxon>
        <taxon>Papilionidae</taxon>
        <taxon>Parnassiinae</taxon>
        <taxon>Parnassini</taxon>
        <taxon>Parnassius</taxon>
        <taxon>Driopa</taxon>
    </lineage>
</organism>
<accession>A0AAV1KWM5</accession>
<evidence type="ECO:0008006" key="4">
    <source>
        <dbReference type="Google" id="ProtNLM"/>
    </source>
</evidence>
<evidence type="ECO:0000313" key="3">
    <source>
        <dbReference type="Proteomes" id="UP001314205"/>
    </source>
</evidence>
<dbReference type="EMBL" id="CAVLGL010000082">
    <property type="protein sequence ID" value="CAK1587436.1"/>
    <property type="molecule type" value="Genomic_DNA"/>
</dbReference>
<protein>
    <recommendedName>
        <fullName evidence="4">Secreted protein</fullName>
    </recommendedName>
</protein>
<proteinExistence type="predicted"/>